<reference evidence="1" key="1">
    <citation type="submission" date="2014-09" db="EMBL/GenBank/DDBJ databases">
        <authorList>
            <person name="Magalhaes I.L.F."/>
            <person name="Oliveira U."/>
            <person name="Santos F.R."/>
            <person name="Vidigal T.H.D.A."/>
            <person name="Brescovit A.D."/>
            <person name="Santos A.J."/>
        </authorList>
    </citation>
    <scope>NUCLEOTIDE SEQUENCE</scope>
    <source>
        <tissue evidence="1">Shoot tissue taken approximately 20 cm above the soil surface</tissue>
    </source>
</reference>
<protein>
    <submittedName>
        <fullName evidence="1">Uncharacterized protein</fullName>
    </submittedName>
</protein>
<sequence length="60" mass="6377">MLHCSCTVLGSTIATAQNPCRIGLRHIAIHLGPVMGPNSPTRVHLCDIMEASLMLPQPAT</sequence>
<organism evidence="1">
    <name type="scientific">Arundo donax</name>
    <name type="common">Giant reed</name>
    <name type="synonym">Donax arundinaceus</name>
    <dbReference type="NCBI Taxonomy" id="35708"/>
    <lineage>
        <taxon>Eukaryota</taxon>
        <taxon>Viridiplantae</taxon>
        <taxon>Streptophyta</taxon>
        <taxon>Embryophyta</taxon>
        <taxon>Tracheophyta</taxon>
        <taxon>Spermatophyta</taxon>
        <taxon>Magnoliopsida</taxon>
        <taxon>Liliopsida</taxon>
        <taxon>Poales</taxon>
        <taxon>Poaceae</taxon>
        <taxon>PACMAD clade</taxon>
        <taxon>Arundinoideae</taxon>
        <taxon>Arundineae</taxon>
        <taxon>Arundo</taxon>
    </lineage>
</organism>
<proteinExistence type="predicted"/>
<evidence type="ECO:0000313" key="1">
    <source>
        <dbReference type="EMBL" id="JAE16964.1"/>
    </source>
</evidence>
<name>A0A0A9G0F3_ARUDO</name>
<dbReference type="AlphaFoldDB" id="A0A0A9G0F3"/>
<reference evidence="1" key="2">
    <citation type="journal article" date="2015" name="Data Brief">
        <title>Shoot transcriptome of the giant reed, Arundo donax.</title>
        <authorList>
            <person name="Barrero R.A."/>
            <person name="Guerrero F.D."/>
            <person name="Moolhuijzen P."/>
            <person name="Goolsby J.A."/>
            <person name="Tidwell J."/>
            <person name="Bellgard S.E."/>
            <person name="Bellgard M.I."/>
        </authorList>
    </citation>
    <scope>NUCLEOTIDE SEQUENCE</scope>
    <source>
        <tissue evidence="1">Shoot tissue taken approximately 20 cm above the soil surface</tissue>
    </source>
</reference>
<accession>A0A0A9G0F3</accession>
<dbReference type="EMBL" id="GBRH01180932">
    <property type="protein sequence ID" value="JAE16964.1"/>
    <property type="molecule type" value="Transcribed_RNA"/>
</dbReference>